<dbReference type="InterPro" id="IPR036732">
    <property type="entry name" value="AFP_Neu5c_C_sf"/>
</dbReference>
<dbReference type="CDD" id="cd11615">
    <property type="entry name" value="SAF_NeuB_like"/>
    <property type="match status" value="1"/>
</dbReference>
<dbReference type="GO" id="GO:0047444">
    <property type="term" value="F:N-acylneuraminate-9-phosphate synthase activity"/>
    <property type="evidence" value="ECO:0007669"/>
    <property type="project" value="TreeGrafter"/>
</dbReference>
<evidence type="ECO:0000313" key="2">
    <source>
        <dbReference type="EMBL" id="SVA52020.1"/>
    </source>
</evidence>
<dbReference type="PANTHER" id="PTHR42966:SF1">
    <property type="entry name" value="SIALIC ACID SYNTHASE"/>
    <property type="match status" value="1"/>
</dbReference>
<organism evidence="2">
    <name type="scientific">marine metagenome</name>
    <dbReference type="NCBI Taxonomy" id="408172"/>
    <lineage>
        <taxon>unclassified sequences</taxon>
        <taxon>metagenomes</taxon>
        <taxon>ecological metagenomes</taxon>
    </lineage>
</organism>
<dbReference type="InterPro" id="IPR057736">
    <property type="entry name" value="SAF_PseI/NeuA/NeuB"/>
</dbReference>
<feature type="domain" description="AFP-like" evidence="1">
    <location>
        <begin position="293"/>
        <end position="351"/>
    </location>
</feature>
<dbReference type="AlphaFoldDB" id="A0A381WHN1"/>
<name>A0A381WHN1_9ZZZZ</name>
<proteinExistence type="predicted"/>
<dbReference type="InterPro" id="IPR013132">
    <property type="entry name" value="PseI/NeuA/B-like_N"/>
</dbReference>
<dbReference type="Gene3D" id="3.90.1210.10">
    <property type="entry name" value="Antifreeze-like/N-acetylneuraminic acid synthase C-terminal domain"/>
    <property type="match status" value="1"/>
</dbReference>
<dbReference type="InterPro" id="IPR013785">
    <property type="entry name" value="Aldolase_TIM"/>
</dbReference>
<dbReference type="SUPFAM" id="SSF51269">
    <property type="entry name" value="AFP III-like domain"/>
    <property type="match status" value="1"/>
</dbReference>
<evidence type="ECO:0000259" key="1">
    <source>
        <dbReference type="PROSITE" id="PS50844"/>
    </source>
</evidence>
<dbReference type="PROSITE" id="PS50844">
    <property type="entry name" value="AFP_LIKE"/>
    <property type="match status" value="1"/>
</dbReference>
<dbReference type="GO" id="GO:0016051">
    <property type="term" value="P:carbohydrate biosynthetic process"/>
    <property type="evidence" value="ECO:0007669"/>
    <property type="project" value="InterPro"/>
</dbReference>
<dbReference type="InterPro" id="IPR051690">
    <property type="entry name" value="PseI-like"/>
</dbReference>
<dbReference type="SMART" id="SM00858">
    <property type="entry name" value="SAF"/>
    <property type="match status" value="1"/>
</dbReference>
<dbReference type="SUPFAM" id="SSF51569">
    <property type="entry name" value="Aldolase"/>
    <property type="match status" value="1"/>
</dbReference>
<dbReference type="InterPro" id="IPR013974">
    <property type="entry name" value="SAF"/>
</dbReference>
<dbReference type="InterPro" id="IPR006190">
    <property type="entry name" value="SAF_AFP_Neu5Ac"/>
</dbReference>
<dbReference type="EMBL" id="UINC01011844">
    <property type="protein sequence ID" value="SVA52020.1"/>
    <property type="molecule type" value="Genomic_DNA"/>
</dbReference>
<gene>
    <name evidence="2" type="ORF">METZ01_LOCUS104874</name>
</gene>
<dbReference type="Pfam" id="PF08666">
    <property type="entry name" value="SAF"/>
    <property type="match status" value="1"/>
</dbReference>
<accession>A0A381WHN1</accession>
<protein>
    <recommendedName>
        <fullName evidence="1">AFP-like domain-containing protein</fullName>
    </recommendedName>
</protein>
<dbReference type="PANTHER" id="PTHR42966">
    <property type="entry name" value="N-ACETYLNEURAMINATE SYNTHASE"/>
    <property type="match status" value="1"/>
</dbReference>
<reference evidence="2" key="1">
    <citation type="submission" date="2018-05" db="EMBL/GenBank/DDBJ databases">
        <authorList>
            <person name="Lanie J.A."/>
            <person name="Ng W.-L."/>
            <person name="Kazmierczak K.M."/>
            <person name="Andrzejewski T.M."/>
            <person name="Davidsen T.M."/>
            <person name="Wayne K.J."/>
            <person name="Tettelin H."/>
            <person name="Glass J.I."/>
            <person name="Rusch D."/>
            <person name="Podicherti R."/>
            <person name="Tsui H.-C.T."/>
            <person name="Winkler M.E."/>
        </authorList>
    </citation>
    <scope>NUCLEOTIDE SEQUENCE</scope>
</reference>
<dbReference type="Pfam" id="PF03102">
    <property type="entry name" value="NeuB"/>
    <property type="match status" value="1"/>
</dbReference>
<sequence>MQKININGTNIGKNCPCYTIAEAGANHEGDIKKALNLIDAAKESGVNAIKFQNYTAAKLTTKTAPKYWDDGIKNESQFDVFDKLDKLSDDEWSQIFDYARKKDITCFSTPFDMESVDLLESLNVPAYKIASADITHTSLVKKIASKQKPIFMSTGMASMDEVHDAVSIIQDEGNEEIIIMHCITSYPTKSEDANLDMIKSLDLEFPDYIIGYSDHTLGTDIASYSIFYGSKCIEKHFTYDKNLSVSRDHRLSLNSDDFKELIKKIKLIEMSRGSGIRDNFSAESSAVEFARRSIVSKYDIPKGTEITENMIDVKRPGTGILPKYFFKIIGSKTLKDIPEDSTIQWTDIDFNQ</sequence>
<dbReference type="Gene3D" id="3.20.20.70">
    <property type="entry name" value="Aldolase class I"/>
    <property type="match status" value="1"/>
</dbReference>